<organism evidence="11 12">
    <name type="scientific">Nematostella vectensis</name>
    <name type="common">Starlet sea anemone</name>
    <dbReference type="NCBI Taxonomy" id="45351"/>
    <lineage>
        <taxon>Eukaryota</taxon>
        <taxon>Metazoa</taxon>
        <taxon>Cnidaria</taxon>
        <taxon>Anthozoa</taxon>
        <taxon>Hexacorallia</taxon>
        <taxon>Actiniaria</taxon>
        <taxon>Edwardsiidae</taxon>
        <taxon>Nematostella</taxon>
    </lineage>
</organism>
<dbReference type="GO" id="GO:0016887">
    <property type="term" value="F:ATP hydrolysis activity"/>
    <property type="evidence" value="ECO:0007669"/>
    <property type="project" value="InterPro"/>
</dbReference>
<dbReference type="OMA" id="KQFHDME"/>
<evidence type="ECO:0000256" key="8">
    <source>
        <dbReference type="SAM" id="Phobius"/>
    </source>
</evidence>
<evidence type="ECO:0000313" key="11">
    <source>
        <dbReference type="EMBL" id="EDO39538.1"/>
    </source>
</evidence>
<sequence>MAAGKYADKPKTFKLDGLFFKRFICCLKIMFPRCLSTTSLLFVLLLGFTLAEQMLIYNTGLVPSQFYEVLGEKDKRGVESLVMLAFGLIVGTALCKSIVQYVSNFSYVKWRGLLTRFLHTGYFHKETHYNLNVLERTIDNPDQRITQDVDRFCKQFSQIISSLLISPFTIAYYTYQCYSSTGYLGPVSIFGYFLLGTIINRLIMSPIINLVVRQEKLEGDFRFKHMQVRVNSEALAFYRSGELEQKKTNKRLHYLLNVQQKLVNFEFFLNFSVNFFDYVGAILSYIIIAIALFAGKYDSLSPTSLSGEISKNSFVSMYLIGCFTKLIDLSNSVSDMAGYAHRIGELIESLERKEEFRRESQELNGIQNGIEPAVMIKLTDLTYGAPNSKSPLVKDLTLDISLGKNLLITGSTGTGKSSLLRVIRELWMPISGSITKNIAFTPDKILFLPQRVLLTDGSLKQQVIYPYEVQAQQDYTSTGEEDDTWIIQLLDEVGLSSLCERIGGVNKPLDGNWEDMLSPGEMQRLAFARLFYHHPVIAMLDEATSALDVRTEQDLYRKCKQLGMTLISIGHRESLIPYHDINLKMLGNGKWELSTYQHDKNS</sequence>
<keyword evidence="12" id="KW-1185">Reference proteome</keyword>
<keyword evidence="4" id="KW-0547">Nucleotide-binding</keyword>
<dbReference type="Pfam" id="PF00005">
    <property type="entry name" value="ABC_tran"/>
    <property type="match status" value="1"/>
</dbReference>
<evidence type="ECO:0000259" key="9">
    <source>
        <dbReference type="PROSITE" id="PS50893"/>
    </source>
</evidence>
<dbReference type="AlphaFoldDB" id="A7S9T9"/>
<evidence type="ECO:0000256" key="2">
    <source>
        <dbReference type="ARBA" id="ARBA00022448"/>
    </source>
</evidence>
<dbReference type="Pfam" id="PF06472">
    <property type="entry name" value="ABC_membrane_2"/>
    <property type="match status" value="1"/>
</dbReference>
<dbReference type="Proteomes" id="UP000001593">
    <property type="component" value="Unassembled WGS sequence"/>
</dbReference>
<evidence type="ECO:0000256" key="5">
    <source>
        <dbReference type="ARBA" id="ARBA00022840"/>
    </source>
</evidence>
<evidence type="ECO:0000256" key="4">
    <source>
        <dbReference type="ARBA" id="ARBA00022741"/>
    </source>
</evidence>
<evidence type="ECO:0000259" key="10">
    <source>
        <dbReference type="PROSITE" id="PS50929"/>
    </source>
</evidence>
<dbReference type="PANTHER" id="PTHR11384">
    <property type="entry name" value="ATP-BINDING CASSETTE, SUB-FAMILY D MEMBER"/>
    <property type="match status" value="1"/>
</dbReference>
<dbReference type="GO" id="GO:0006635">
    <property type="term" value="P:fatty acid beta-oxidation"/>
    <property type="evidence" value="ECO:0000318"/>
    <property type="project" value="GO_Central"/>
</dbReference>
<keyword evidence="7 8" id="KW-0472">Membrane</keyword>
<dbReference type="PROSITE" id="PS00211">
    <property type="entry name" value="ABC_TRANSPORTER_1"/>
    <property type="match status" value="1"/>
</dbReference>
<dbReference type="GO" id="GO:0042626">
    <property type="term" value="F:ATPase-coupled transmembrane transporter activity"/>
    <property type="evidence" value="ECO:0000318"/>
    <property type="project" value="GO_Central"/>
</dbReference>
<dbReference type="InterPro" id="IPR011527">
    <property type="entry name" value="ABC1_TM_dom"/>
</dbReference>
<dbReference type="SUPFAM" id="SSF90123">
    <property type="entry name" value="ABC transporter transmembrane region"/>
    <property type="match status" value="1"/>
</dbReference>
<dbReference type="PROSITE" id="PS50929">
    <property type="entry name" value="ABC_TM1F"/>
    <property type="match status" value="1"/>
</dbReference>
<evidence type="ECO:0000313" key="12">
    <source>
        <dbReference type="Proteomes" id="UP000001593"/>
    </source>
</evidence>
<feature type="transmembrane region" description="Helical" evidence="8">
    <location>
        <begin position="275"/>
        <end position="295"/>
    </location>
</feature>
<evidence type="ECO:0000256" key="6">
    <source>
        <dbReference type="ARBA" id="ARBA00022989"/>
    </source>
</evidence>
<dbReference type="InterPro" id="IPR050835">
    <property type="entry name" value="ABC_transporter_sub-D"/>
</dbReference>
<evidence type="ECO:0000256" key="7">
    <source>
        <dbReference type="ARBA" id="ARBA00023136"/>
    </source>
</evidence>
<dbReference type="InterPro" id="IPR003439">
    <property type="entry name" value="ABC_transporter-like_ATP-bd"/>
</dbReference>
<dbReference type="OrthoDB" id="422637at2759"/>
<dbReference type="GO" id="GO:0015910">
    <property type="term" value="P:long-chain fatty acid import into peroxisome"/>
    <property type="evidence" value="ECO:0000318"/>
    <property type="project" value="GO_Central"/>
</dbReference>
<dbReference type="InParanoid" id="A7S9T9"/>
<dbReference type="EMBL" id="DS469605">
    <property type="protein sequence ID" value="EDO39538.1"/>
    <property type="molecule type" value="Genomic_DNA"/>
</dbReference>
<feature type="domain" description="ABC transporter" evidence="9">
    <location>
        <begin position="376"/>
        <end position="601"/>
    </location>
</feature>
<evidence type="ECO:0008006" key="13">
    <source>
        <dbReference type="Google" id="ProtNLM"/>
    </source>
</evidence>
<reference evidence="11 12" key="1">
    <citation type="journal article" date="2007" name="Science">
        <title>Sea anemone genome reveals ancestral eumetazoan gene repertoire and genomic organization.</title>
        <authorList>
            <person name="Putnam N.H."/>
            <person name="Srivastava M."/>
            <person name="Hellsten U."/>
            <person name="Dirks B."/>
            <person name="Chapman J."/>
            <person name="Salamov A."/>
            <person name="Terry A."/>
            <person name="Shapiro H."/>
            <person name="Lindquist E."/>
            <person name="Kapitonov V.V."/>
            <person name="Jurka J."/>
            <person name="Genikhovich G."/>
            <person name="Grigoriev I.V."/>
            <person name="Lucas S.M."/>
            <person name="Steele R.E."/>
            <person name="Finnerty J.R."/>
            <person name="Technau U."/>
            <person name="Martindale M.Q."/>
            <person name="Rokhsar D.S."/>
        </authorList>
    </citation>
    <scope>NUCLEOTIDE SEQUENCE [LARGE SCALE GENOMIC DNA]</scope>
    <source>
        <strain evidence="12">CH2 X CH6</strain>
    </source>
</reference>
<dbReference type="PhylomeDB" id="A7S9T9"/>
<dbReference type="GO" id="GO:0042760">
    <property type="term" value="P:very long-chain fatty acid catabolic process"/>
    <property type="evidence" value="ECO:0000318"/>
    <property type="project" value="GO_Central"/>
</dbReference>
<dbReference type="GO" id="GO:0005778">
    <property type="term" value="C:peroxisomal membrane"/>
    <property type="evidence" value="ECO:0000318"/>
    <property type="project" value="GO_Central"/>
</dbReference>
<feature type="transmembrane region" description="Helical" evidence="8">
    <location>
        <begin position="187"/>
        <end position="212"/>
    </location>
</feature>
<proteinExistence type="inferred from homology"/>
<dbReference type="SMART" id="SM00382">
    <property type="entry name" value="AAA"/>
    <property type="match status" value="1"/>
</dbReference>
<accession>A7S9T9</accession>
<dbReference type="KEGG" id="nve:5511193"/>
<dbReference type="CDD" id="cd03223">
    <property type="entry name" value="ABCD_peroxisomal_ALDP"/>
    <property type="match status" value="1"/>
</dbReference>
<comment type="similarity">
    <text evidence="1">Belongs to the ABC transporter superfamily. ABCD family. Peroxisomal fatty acyl CoA transporter (TC 3.A.1.203) subfamily.</text>
</comment>
<feature type="transmembrane region" description="Helical" evidence="8">
    <location>
        <begin position="81"/>
        <end position="102"/>
    </location>
</feature>
<dbReference type="GO" id="GO:0140359">
    <property type="term" value="F:ABC-type transporter activity"/>
    <property type="evidence" value="ECO:0007669"/>
    <property type="project" value="InterPro"/>
</dbReference>
<feature type="domain" description="ABC transmembrane type-1" evidence="10">
    <location>
        <begin position="40"/>
        <end position="298"/>
    </location>
</feature>
<keyword evidence="2" id="KW-0813">Transport</keyword>
<dbReference type="eggNOG" id="KOG0060">
    <property type="taxonomic scope" value="Eukaryota"/>
</dbReference>
<dbReference type="PROSITE" id="PS50893">
    <property type="entry name" value="ABC_TRANSPORTER_2"/>
    <property type="match status" value="1"/>
</dbReference>
<dbReference type="PANTHER" id="PTHR11384:SF59">
    <property type="entry name" value="LYSOSOMAL COBALAMIN TRANSPORTER ABCD4"/>
    <property type="match status" value="1"/>
</dbReference>
<dbReference type="InterPro" id="IPR017871">
    <property type="entry name" value="ABC_transporter-like_CS"/>
</dbReference>
<dbReference type="InterPro" id="IPR036640">
    <property type="entry name" value="ABC1_TM_sf"/>
</dbReference>
<dbReference type="Gene3D" id="1.20.1560.10">
    <property type="entry name" value="ABC transporter type 1, transmembrane domain"/>
    <property type="match status" value="1"/>
</dbReference>
<evidence type="ECO:0000256" key="3">
    <source>
        <dbReference type="ARBA" id="ARBA00022692"/>
    </source>
</evidence>
<dbReference type="GO" id="GO:0007031">
    <property type="term" value="P:peroxisome organization"/>
    <property type="evidence" value="ECO:0000318"/>
    <property type="project" value="GO_Central"/>
</dbReference>
<keyword evidence="5" id="KW-0067">ATP-binding</keyword>
<dbReference type="Gene3D" id="3.40.50.300">
    <property type="entry name" value="P-loop containing nucleotide triphosphate hydrolases"/>
    <property type="match status" value="1"/>
</dbReference>
<name>A7S9T9_NEMVE</name>
<dbReference type="HOGENOM" id="CLU_007587_7_0_1"/>
<dbReference type="SUPFAM" id="SSF52540">
    <property type="entry name" value="P-loop containing nucleoside triphosphate hydrolases"/>
    <property type="match status" value="1"/>
</dbReference>
<dbReference type="InterPro" id="IPR027417">
    <property type="entry name" value="P-loop_NTPase"/>
</dbReference>
<feature type="transmembrane region" description="Helical" evidence="8">
    <location>
        <begin position="156"/>
        <end position="175"/>
    </location>
</feature>
<dbReference type="GO" id="GO:0005324">
    <property type="term" value="F:long-chain fatty acid transmembrane transporter activity"/>
    <property type="evidence" value="ECO:0000318"/>
    <property type="project" value="GO_Central"/>
</dbReference>
<gene>
    <name evidence="11" type="ORF">NEMVEDRAFT_v1g168119</name>
</gene>
<keyword evidence="3 8" id="KW-0812">Transmembrane</keyword>
<dbReference type="GO" id="GO:0005524">
    <property type="term" value="F:ATP binding"/>
    <property type="evidence" value="ECO:0000318"/>
    <property type="project" value="GO_Central"/>
</dbReference>
<dbReference type="InterPro" id="IPR003593">
    <property type="entry name" value="AAA+_ATPase"/>
</dbReference>
<dbReference type="STRING" id="45351.A7S9T9"/>
<evidence type="ECO:0000256" key="1">
    <source>
        <dbReference type="ARBA" id="ARBA00008575"/>
    </source>
</evidence>
<protein>
    <recommendedName>
        <fullName evidence="13">ATP-binding cassette sub-family D member 4</fullName>
    </recommendedName>
</protein>
<keyword evidence="6 8" id="KW-1133">Transmembrane helix</keyword>